<reference evidence="2" key="1">
    <citation type="journal article" date="2023" name="Mol. Phylogenet. Evol.">
        <title>Genome-scale phylogeny and comparative genomics of the fungal order Sordariales.</title>
        <authorList>
            <person name="Hensen N."/>
            <person name="Bonometti L."/>
            <person name="Westerberg I."/>
            <person name="Brannstrom I.O."/>
            <person name="Guillou S."/>
            <person name="Cros-Aarteil S."/>
            <person name="Calhoun S."/>
            <person name="Haridas S."/>
            <person name="Kuo A."/>
            <person name="Mondo S."/>
            <person name="Pangilinan J."/>
            <person name="Riley R."/>
            <person name="LaButti K."/>
            <person name="Andreopoulos B."/>
            <person name="Lipzen A."/>
            <person name="Chen C."/>
            <person name="Yan M."/>
            <person name="Daum C."/>
            <person name="Ng V."/>
            <person name="Clum A."/>
            <person name="Steindorff A."/>
            <person name="Ohm R.A."/>
            <person name="Martin F."/>
            <person name="Silar P."/>
            <person name="Natvig D.O."/>
            <person name="Lalanne C."/>
            <person name="Gautier V."/>
            <person name="Ament-Velasquez S.L."/>
            <person name="Kruys A."/>
            <person name="Hutchinson M.I."/>
            <person name="Powell A.J."/>
            <person name="Barry K."/>
            <person name="Miller A.N."/>
            <person name="Grigoriev I.V."/>
            <person name="Debuchy R."/>
            <person name="Gladieux P."/>
            <person name="Hiltunen Thoren M."/>
            <person name="Johannesson H."/>
        </authorList>
    </citation>
    <scope>NUCLEOTIDE SEQUENCE [LARGE SCALE GENOMIC DNA]</scope>
    <source>
        <strain evidence="2">CBS 284.82</strain>
    </source>
</reference>
<evidence type="ECO:0000313" key="2">
    <source>
        <dbReference type="Proteomes" id="UP001303115"/>
    </source>
</evidence>
<accession>A0AAN6P5W3</accession>
<evidence type="ECO:0000313" key="1">
    <source>
        <dbReference type="EMBL" id="KAK4032200.1"/>
    </source>
</evidence>
<gene>
    <name evidence="1" type="ORF">C8A01DRAFT_41367</name>
</gene>
<dbReference type="EMBL" id="MU854636">
    <property type="protein sequence ID" value="KAK4032200.1"/>
    <property type="molecule type" value="Genomic_DNA"/>
</dbReference>
<proteinExistence type="predicted"/>
<organism evidence="1 2">
    <name type="scientific">Parachaetomium inaequale</name>
    <dbReference type="NCBI Taxonomy" id="2588326"/>
    <lineage>
        <taxon>Eukaryota</taxon>
        <taxon>Fungi</taxon>
        <taxon>Dikarya</taxon>
        <taxon>Ascomycota</taxon>
        <taxon>Pezizomycotina</taxon>
        <taxon>Sordariomycetes</taxon>
        <taxon>Sordariomycetidae</taxon>
        <taxon>Sordariales</taxon>
        <taxon>Chaetomiaceae</taxon>
        <taxon>Parachaetomium</taxon>
    </lineage>
</organism>
<sequence length="82" mass="8841">MPNLPTEAAEMTIKQVAAHLNGMFPTDDSLLDALPAGRTFVSAKHSAKSAWTITGKLTARNADEAEELYFVKERAVPQGKPS</sequence>
<protein>
    <submittedName>
        <fullName evidence="1">Uncharacterized protein</fullName>
    </submittedName>
</protein>
<keyword evidence="2" id="KW-1185">Reference proteome</keyword>
<dbReference type="AlphaFoldDB" id="A0AAN6P5W3"/>
<dbReference type="Proteomes" id="UP001303115">
    <property type="component" value="Unassembled WGS sequence"/>
</dbReference>
<comment type="caution">
    <text evidence="1">The sequence shown here is derived from an EMBL/GenBank/DDBJ whole genome shotgun (WGS) entry which is preliminary data.</text>
</comment>
<name>A0AAN6P5W3_9PEZI</name>